<dbReference type="Pfam" id="PF06013">
    <property type="entry name" value="WXG100"/>
    <property type="match status" value="1"/>
</dbReference>
<name>A0A9D2FNU9_9FIRM</name>
<comment type="caution">
    <text evidence="2">The sequence shown here is derived from an EMBL/GenBank/DDBJ whole genome shotgun (WGS) entry which is preliminary data.</text>
</comment>
<evidence type="ECO:0000313" key="2">
    <source>
        <dbReference type="EMBL" id="HIZ64619.1"/>
    </source>
</evidence>
<dbReference type="EMBL" id="DXBG01000035">
    <property type="protein sequence ID" value="HIZ64619.1"/>
    <property type="molecule type" value="Genomic_DNA"/>
</dbReference>
<accession>A0A9D2FNU9</accession>
<feature type="coiled-coil region" evidence="1">
    <location>
        <begin position="1"/>
        <end position="35"/>
    </location>
</feature>
<proteinExistence type="predicted"/>
<reference evidence="2" key="1">
    <citation type="journal article" date="2021" name="PeerJ">
        <title>Extensive microbial diversity within the chicken gut microbiome revealed by metagenomics and culture.</title>
        <authorList>
            <person name="Gilroy R."/>
            <person name="Ravi A."/>
            <person name="Getino M."/>
            <person name="Pursley I."/>
            <person name="Horton D.L."/>
            <person name="Alikhan N.F."/>
            <person name="Baker D."/>
            <person name="Gharbi K."/>
            <person name="Hall N."/>
            <person name="Watson M."/>
            <person name="Adriaenssens E.M."/>
            <person name="Foster-Nyarko E."/>
            <person name="Jarju S."/>
            <person name="Secka A."/>
            <person name="Antonio M."/>
            <person name="Oren A."/>
            <person name="Chaudhuri R.R."/>
            <person name="La Ragione R."/>
            <person name="Hildebrand F."/>
            <person name="Pallen M.J."/>
        </authorList>
    </citation>
    <scope>NUCLEOTIDE SEQUENCE</scope>
    <source>
        <strain evidence="2">1068</strain>
    </source>
</reference>
<dbReference type="InterPro" id="IPR010310">
    <property type="entry name" value="T7SS_ESAT-6-like"/>
</dbReference>
<dbReference type="InterPro" id="IPR036689">
    <property type="entry name" value="ESAT-6-like_sf"/>
</dbReference>
<dbReference type="Proteomes" id="UP000824056">
    <property type="component" value="Unassembled WGS sequence"/>
</dbReference>
<evidence type="ECO:0000256" key="1">
    <source>
        <dbReference type="SAM" id="Coils"/>
    </source>
</evidence>
<evidence type="ECO:0000313" key="3">
    <source>
        <dbReference type="Proteomes" id="UP000824056"/>
    </source>
</evidence>
<sequence length="103" mass="11691">MDRIEMDFRQAKQQAAQLEELAAQLKNLAAKDLQETMQSLSAAWKGESADSYMQKGVRLEENISGTARKLEQIASTIRITAQRTYEAEMRAREIAKERTYGGH</sequence>
<gene>
    <name evidence="2" type="ORF">H9809_01740</name>
</gene>
<reference evidence="2" key="2">
    <citation type="submission" date="2021-04" db="EMBL/GenBank/DDBJ databases">
        <authorList>
            <person name="Gilroy R."/>
        </authorList>
    </citation>
    <scope>NUCLEOTIDE SEQUENCE</scope>
    <source>
        <strain evidence="2">1068</strain>
    </source>
</reference>
<dbReference type="AlphaFoldDB" id="A0A9D2FNU9"/>
<protein>
    <submittedName>
        <fullName evidence="2">WXG100 family type VII secretion target</fullName>
    </submittedName>
</protein>
<dbReference type="SUPFAM" id="SSF140453">
    <property type="entry name" value="EsxAB dimer-like"/>
    <property type="match status" value="1"/>
</dbReference>
<organism evidence="2 3">
    <name type="scientific">Candidatus Blautia pullicola</name>
    <dbReference type="NCBI Taxonomy" id="2838498"/>
    <lineage>
        <taxon>Bacteria</taxon>
        <taxon>Bacillati</taxon>
        <taxon>Bacillota</taxon>
        <taxon>Clostridia</taxon>
        <taxon>Lachnospirales</taxon>
        <taxon>Lachnospiraceae</taxon>
        <taxon>Blautia</taxon>
    </lineage>
</organism>
<dbReference type="Gene3D" id="1.10.287.1060">
    <property type="entry name" value="ESAT-6-like"/>
    <property type="match status" value="1"/>
</dbReference>
<keyword evidence="1" id="KW-0175">Coiled coil</keyword>